<comment type="caution">
    <text evidence="3">The sequence shown here is derived from an EMBL/GenBank/DDBJ whole genome shotgun (WGS) entry which is preliminary data.</text>
</comment>
<evidence type="ECO:0000313" key="3">
    <source>
        <dbReference type="EMBL" id="TCP00449.1"/>
    </source>
</evidence>
<feature type="signal peptide" evidence="1">
    <location>
        <begin position="1"/>
        <end position="21"/>
    </location>
</feature>
<dbReference type="PROSITE" id="PS51257">
    <property type="entry name" value="PROKAR_LIPOPROTEIN"/>
    <property type="match status" value="1"/>
</dbReference>
<reference evidence="3 4" key="1">
    <citation type="submission" date="2019-03" db="EMBL/GenBank/DDBJ databases">
        <title>Genomic Encyclopedia of Type Strains, Phase IV (KMG-IV): sequencing the most valuable type-strain genomes for metagenomic binning, comparative biology and taxonomic classification.</title>
        <authorList>
            <person name="Goeker M."/>
        </authorList>
    </citation>
    <scope>NUCLEOTIDE SEQUENCE [LARGE SCALE GENOMIC DNA]</scope>
    <source>
        <strain evidence="3 4">DSM 1709</strain>
    </source>
</reference>
<dbReference type="Proteomes" id="UP000295106">
    <property type="component" value="Unassembled WGS sequence"/>
</dbReference>
<feature type="domain" description="DUF4397" evidence="2">
    <location>
        <begin position="241"/>
        <end position="349"/>
    </location>
</feature>
<dbReference type="InterPro" id="IPR025510">
    <property type="entry name" value="DUF4397"/>
</dbReference>
<dbReference type="Pfam" id="PF14344">
    <property type="entry name" value="DUF4397"/>
    <property type="match status" value="2"/>
</dbReference>
<feature type="domain" description="DUF4397" evidence="2">
    <location>
        <begin position="32"/>
        <end position="146"/>
    </location>
</feature>
<proteinExistence type="predicted"/>
<gene>
    <name evidence="3" type="ORF">EV684_11380</name>
</gene>
<sequence length="429" mass="43821">MQQINRRRWITLALSSPVVLAGCGGGTDTSKAHVRFINASSYDALTLEVDGDDLFSSVAYGDETKYKDVDPGDCDSTISRSSSATALISTFTPDLSEDDDYTILAWGPVGDLGWQLLDENTSDPDDDKTKVRVFNGATDAGELDVYVTAEDDTLSDSVAMQSAAAVGTLNDFVTIDKGTWRVRVTAAGSKTDVRLDVSGVVFGGGNVYTLTLAAASSGVLVNAMLLREEKQALTRIDVTDARVRIAGAAAANATVTATVDGTELLSSGSPVVSDYALVDVGTPTVTAAIGTTDVSSAVASQALEAGVDYTLVIYGSAASPVAVWVEDDNTLSSSSSKAKIRLINAISDLGSTLALKLGSSPLASGVAVGAASSYAEVSATTSGTLTVTSPALSGSVLTLSEQIIEAGKVYTVLVGGASGAADGGLVEDH</sequence>
<dbReference type="AlphaFoldDB" id="A0A4R2M0D0"/>
<dbReference type="EMBL" id="SLXD01000013">
    <property type="protein sequence ID" value="TCP00449.1"/>
    <property type="molecule type" value="Genomic_DNA"/>
</dbReference>
<feature type="chain" id="PRO_5020200977" evidence="1">
    <location>
        <begin position="22"/>
        <end position="429"/>
    </location>
</feature>
<protein>
    <submittedName>
        <fullName evidence="3">Uncharacterized protein DUF4397</fullName>
    </submittedName>
</protein>
<dbReference type="RefSeq" id="WP_132649005.1">
    <property type="nucleotide sequence ID" value="NZ_CP181387.1"/>
</dbReference>
<evidence type="ECO:0000313" key="4">
    <source>
        <dbReference type="Proteomes" id="UP000295106"/>
    </source>
</evidence>
<accession>A0A4R2M0D0</accession>
<keyword evidence="1" id="KW-0732">Signal</keyword>
<organism evidence="3 4">
    <name type="scientific">Rubrivivax gelatinosus</name>
    <name type="common">Rhodocyclus gelatinosus</name>
    <name type="synonym">Rhodopseudomonas gelatinosa</name>
    <dbReference type="NCBI Taxonomy" id="28068"/>
    <lineage>
        <taxon>Bacteria</taxon>
        <taxon>Pseudomonadati</taxon>
        <taxon>Pseudomonadota</taxon>
        <taxon>Betaproteobacteria</taxon>
        <taxon>Burkholderiales</taxon>
        <taxon>Sphaerotilaceae</taxon>
        <taxon>Rubrivivax</taxon>
    </lineage>
</organism>
<evidence type="ECO:0000256" key="1">
    <source>
        <dbReference type="SAM" id="SignalP"/>
    </source>
</evidence>
<name>A0A4R2M0D0_RUBGE</name>
<dbReference type="OrthoDB" id="9149069at2"/>
<evidence type="ECO:0000259" key="2">
    <source>
        <dbReference type="Pfam" id="PF14344"/>
    </source>
</evidence>